<dbReference type="EMBL" id="JAIWYP010000001">
    <property type="protein sequence ID" value="KAH3888579.1"/>
    <property type="molecule type" value="Genomic_DNA"/>
</dbReference>
<proteinExistence type="inferred from homology"/>
<dbReference type="Gene3D" id="2.60.40.1180">
    <property type="entry name" value="Golgi alpha-mannosidase II"/>
    <property type="match status" value="1"/>
</dbReference>
<evidence type="ECO:0000256" key="1">
    <source>
        <dbReference type="ARBA" id="ARBA00007806"/>
    </source>
</evidence>
<comment type="similarity">
    <text evidence="1 4">Belongs to the glycosyl hydrolase 31 family.</text>
</comment>
<dbReference type="SUPFAM" id="SSF51011">
    <property type="entry name" value="Glycosyl hydrolase domain"/>
    <property type="match status" value="1"/>
</dbReference>
<evidence type="ECO:0000313" key="8">
    <source>
        <dbReference type="EMBL" id="KAH3888579.1"/>
    </source>
</evidence>
<evidence type="ECO:0000259" key="7">
    <source>
        <dbReference type="Pfam" id="PF21365"/>
    </source>
</evidence>
<reference evidence="8" key="1">
    <citation type="journal article" date="2019" name="bioRxiv">
        <title>The Genome of the Zebra Mussel, Dreissena polymorpha: A Resource for Invasive Species Research.</title>
        <authorList>
            <person name="McCartney M.A."/>
            <person name="Auch B."/>
            <person name="Kono T."/>
            <person name="Mallez S."/>
            <person name="Zhang Y."/>
            <person name="Obille A."/>
            <person name="Becker A."/>
            <person name="Abrahante J.E."/>
            <person name="Garbe J."/>
            <person name="Badalamenti J.P."/>
            <person name="Herman A."/>
            <person name="Mangelson H."/>
            <person name="Liachko I."/>
            <person name="Sullivan S."/>
            <person name="Sone E.D."/>
            <person name="Koren S."/>
            <person name="Silverstein K.A.T."/>
            <person name="Beckman K.B."/>
            <person name="Gohl D.M."/>
        </authorList>
    </citation>
    <scope>NUCLEOTIDE SEQUENCE</scope>
    <source>
        <strain evidence="8">Duluth1</strain>
        <tissue evidence="8">Whole animal</tissue>
    </source>
</reference>
<evidence type="ECO:0000256" key="2">
    <source>
        <dbReference type="ARBA" id="ARBA00022801"/>
    </source>
</evidence>
<comment type="caution">
    <text evidence="8">The sequence shown here is derived from an EMBL/GenBank/DDBJ whole genome shotgun (WGS) entry which is preliminary data.</text>
</comment>
<dbReference type="GO" id="GO:0005975">
    <property type="term" value="P:carbohydrate metabolic process"/>
    <property type="evidence" value="ECO:0007669"/>
    <property type="project" value="InterPro"/>
</dbReference>
<feature type="domain" description="Glycosyl hydrolase family 31 C-terminal" evidence="7">
    <location>
        <begin position="570"/>
        <end position="652"/>
    </location>
</feature>
<keyword evidence="3 4" id="KW-0326">Glycosidase</keyword>
<gene>
    <name evidence="8" type="ORF">DPMN_012617</name>
</gene>
<evidence type="ECO:0000256" key="3">
    <source>
        <dbReference type="ARBA" id="ARBA00023295"/>
    </source>
</evidence>
<dbReference type="InterPro" id="IPR048395">
    <property type="entry name" value="Glyco_hydro_31_C"/>
</dbReference>
<dbReference type="InterPro" id="IPR013780">
    <property type="entry name" value="Glyco_hydro_b"/>
</dbReference>
<name>A0A9D4N7B2_DREPO</name>
<dbReference type="OrthoDB" id="10070917at2759"/>
<feature type="chain" id="PRO_5038637059" evidence="5">
    <location>
        <begin position="27"/>
        <end position="654"/>
    </location>
</feature>
<evidence type="ECO:0000256" key="4">
    <source>
        <dbReference type="RuleBase" id="RU361185"/>
    </source>
</evidence>
<dbReference type="Gene3D" id="3.20.20.80">
    <property type="entry name" value="Glycosidases"/>
    <property type="match status" value="1"/>
</dbReference>
<keyword evidence="5" id="KW-0732">Signal</keyword>
<dbReference type="InterPro" id="IPR017853">
    <property type="entry name" value="GH"/>
</dbReference>
<evidence type="ECO:0000256" key="5">
    <source>
        <dbReference type="SAM" id="SignalP"/>
    </source>
</evidence>
<dbReference type="Proteomes" id="UP000828390">
    <property type="component" value="Unassembled WGS sequence"/>
</dbReference>
<evidence type="ECO:0000259" key="6">
    <source>
        <dbReference type="Pfam" id="PF01055"/>
    </source>
</evidence>
<dbReference type="SUPFAM" id="SSF51445">
    <property type="entry name" value="(Trans)glycosidases"/>
    <property type="match status" value="1"/>
</dbReference>
<keyword evidence="2 4" id="KW-0378">Hydrolase</keyword>
<dbReference type="Pfam" id="PF21365">
    <property type="entry name" value="Glyco_hydro_31_3rd"/>
    <property type="match status" value="1"/>
</dbReference>
<organism evidence="8 9">
    <name type="scientific">Dreissena polymorpha</name>
    <name type="common">Zebra mussel</name>
    <name type="synonym">Mytilus polymorpha</name>
    <dbReference type="NCBI Taxonomy" id="45954"/>
    <lineage>
        <taxon>Eukaryota</taxon>
        <taxon>Metazoa</taxon>
        <taxon>Spiralia</taxon>
        <taxon>Lophotrochozoa</taxon>
        <taxon>Mollusca</taxon>
        <taxon>Bivalvia</taxon>
        <taxon>Autobranchia</taxon>
        <taxon>Heteroconchia</taxon>
        <taxon>Euheterodonta</taxon>
        <taxon>Imparidentia</taxon>
        <taxon>Neoheterodontei</taxon>
        <taxon>Myida</taxon>
        <taxon>Dreissenoidea</taxon>
        <taxon>Dreissenidae</taxon>
        <taxon>Dreissena</taxon>
    </lineage>
</organism>
<dbReference type="CDD" id="cd06592">
    <property type="entry name" value="GH31_NET37"/>
    <property type="match status" value="1"/>
</dbReference>
<dbReference type="PANTHER" id="PTHR43053">
    <property type="entry name" value="GLYCOSIDASE FAMILY 31"/>
    <property type="match status" value="1"/>
</dbReference>
<reference evidence="8" key="2">
    <citation type="submission" date="2020-11" db="EMBL/GenBank/DDBJ databases">
        <authorList>
            <person name="McCartney M.A."/>
            <person name="Auch B."/>
            <person name="Kono T."/>
            <person name="Mallez S."/>
            <person name="Becker A."/>
            <person name="Gohl D.M."/>
            <person name="Silverstein K.A.T."/>
            <person name="Koren S."/>
            <person name="Bechman K.B."/>
            <person name="Herman A."/>
            <person name="Abrahante J.E."/>
            <person name="Garbe J."/>
        </authorList>
    </citation>
    <scope>NUCLEOTIDE SEQUENCE</scope>
    <source>
        <strain evidence="8">Duluth1</strain>
        <tissue evidence="8">Whole animal</tissue>
    </source>
</reference>
<dbReference type="AlphaFoldDB" id="A0A9D4N7B2"/>
<feature type="domain" description="Glycoside hydrolase family 31 TIM barrel" evidence="6">
    <location>
        <begin position="260"/>
        <end position="550"/>
    </location>
</feature>
<sequence length="654" mass="74640">MDYEVPLYRFFLIAIVLSFALSGASSDFNRMHVKLEYDKNSNTVYVKSPESKLLLSGRPFETRVDCIESPLTCIMRFSAVLEVSEASGECGKISLRPVKPGVIVGICLDLSKGLWYGGSELQYQRWPFKNITLPWQPYVTNDIVPLNQSVGNVIERYWLSSNGVGVFIPATSPLYFKHMTSESGSFSEMCFIAASMRHMSGFMKTVAPDLVLNVCKMVNILETHRHMSKEYFDLPIGQPDALMFKSPIWSTWAKFKVDINQDKVLQYADEISKHGFSHSQLEIDDMFSSFYGEFDFSPHKFPDAKNMIRELKMKGFRVTVWVTPFANVESLAFREGIVGGYWLKDSDGRVPALVRWWQGVGAILDVENALAVDWFVNRLEKMKSEYGIDSFKFDAGETTYVPSSHQYSIQWVDPNVYTSKYVAAVNRLGPMIEVRCGFRTQRFPVFVRMGDKESRWGFDNGLRSLIPTVLTMGLLGYPFVLPDMVGGNGYNYEAPAAGGNPFTTTRLPERELYIRWLEVTAYLPAMQFSFVPWQYDEEVTAIAKKYVRIHEEIVTPMVLRAAREAATEPGAPIIRPLWMLDPEDIDSLESETDFLVGDTLLVAPVLEHGVRKRDIYLPRGTWEDMTKLETVLGRTWLRNYDVPIDHVPTFRRIL</sequence>
<dbReference type="GO" id="GO:0004553">
    <property type="term" value="F:hydrolase activity, hydrolyzing O-glycosyl compounds"/>
    <property type="evidence" value="ECO:0007669"/>
    <property type="project" value="InterPro"/>
</dbReference>
<dbReference type="InterPro" id="IPR050985">
    <property type="entry name" value="Alpha-glycosidase_related"/>
</dbReference>
<evidence type="ECO:0000313" key="9">
    <source>
        <dbReference type="Proteomes" id="UP000828390"/>
    </source>
</evidence>
<dbReference type="PANTHER" id="PTHR43053:SF4">
    <property type="entry name" value="MYOGENESIS-REGULATING GLYCOSIDASE"/>
    <property type="match status" value="1"/>
</dbReference>
<protein>
    <submittedName>
        <fullName evidence="8">Uncharacterized protein</fullName>
    </submittedName>
</protein>
<dbReference type="Pfam" id="PF01055">
    <property type="entry name" value="Glyco_hydro_31_2nd"/>
    <property type="match status" value="1"/>
</dbReference>
<feature type="signal peptide" evidence="5">
    <location>
        <begin position="1"/>
        <end position="26"/>
    </location>
</feature>
<dbReference type="InterPro" id="IPR000322">
    <property type="entry name" value="Glyco_hydro_31_TIM"/>
</dbReference>
<accession>A0A9D4N7B2</accession>
<keyword evidence="9" id="KW-1185">Reference proteome</keyword>